<reference evidence="2" key="1">
    <citation type="journal article" date="2023" name="bioRxiv">
        <title>Improved chromosome-level genome assembly for marigold (Tagetes erecta).</title>
        <authorList>
            <person name="Jiang F."/>
            <person name="Yuan L."/>
            <person name="Wang S."/>
            <person name="Wang H."/>
            <person name="Xu D."/>
            <person name="Wang A."/>
            <person name="Fan W."/>
        </authorList>
    </citation>
    <scope>NUCLEOTIDE SEQUENCE</scope>
    <source>
        <strain evidence="2">WSJ</strain>
        <tissue evidence="2">Leaf</tissue>
    </source>
</reference>
<dbReference type="InterPro" id="IPR050796">
    <property type="entry name" value="SCF_F-box_component"/>
</dbReference>
<organism evidence="2 3">
    <name type="scientific">Tagetes erecta</name>
    <name type="common">African marigold</name>
    <dbReference type="NCBI Taxonomy" id="13708"/>
    <lineage>
        <taxon>Eukaryota</taxon>
        <taxon>Viridiplantae</taxon>
        <taxon>Streptophyta</taxon>
        <taxon>Embryophyta</taxon>
        <taxon>Tracheophyta</taxon>
        <taxon>Spermatophyta</taxon>
        <taxon>Magnoliopsida</taxon>
        <taxon>eudicotyledons</taxon>
        <taxon>Gunneridae</taxon>
        <taxon>Pentapetalae</taxon>
        <taxon>asterids</taxon>
        <taxon>campanulids</taxon>
        <taxon>Asterales</taxon>
        <taxon>Asteraceae</taxon>
        <taxon>Asteroideae</taxon>
        <taxon>Heliantheae alliance</taxon>
        <taxon>Tageteae</taxon>
        <taxon>Tagetes</taxon>
    </lineage>
</organism>
<dbReference type="InterPro" id="IPR017451">
    <property type="entry name" value="F-box-assoc_interact_dom"/>
</dbReference>
<dbReference type="AlphaFoldDB" id="A0AAD8NLY5"/>
<protein>
    <recommendedName>
        <fullName evidence="1">F-box associated beta-propeller type 1 domain-containing protein</fullName>
    </recommendedName>
</protein>
<keyword evidence="3" id="KW-1185">Reference proteome</keyword>
<accession>A0AAD8NLY5</accession>
<dbReference type="Pfam" id="PF07734">
    <property type="entry name" value="FBA_1"/>
    <property type="match status" value="1"/>
</dbReference>
<dbReference type="PANTHER" id="PTHR31672:SF10">
    <property type="entry name" value="F-BOX DOMAIN-CONTAINING PROTEIN"/>
    <property type="match status" value="1"/>
</dbReference>
<sequence>MVVLWNISIRKGVSVVVPNVELFGMYTIALGFGVCRVTSDLKIVKVRYKSAMNDVESISCIPWQVEVFTLSTRAWRSSYSNPPRDSIHFHSLYVASDGFVYWLAYDRIATDDGYCNLIISFDMTTEEFKEVNLPDSLAQQPLHNLSLSKLRESVVVLERGVHGNTSVFGVWMMEDGVSNSFSMLFNVSVNTRSASMKGFRKSGEPIIEISEQEYDRAQLALYDPYLIMPKFHGARLVVYEPCSKRLDNLGVVGIETLFLVYPYVETLLLLDQPDLTDNI</sequence>
<comment type="caution">
    <text evidence="2">The sequence shown here is derived from an EMBL/GenBank/DDBJ whole genome shotgun (WGS) entry which is preliminary data.</text>
</comment>
<proteinExistence type="predicted"/>
<gene>
    <name evidence="2" type="ORF">QVD17_34589</name>
</gene>
<dbReference type="Proteomes" id="UP001229421">
    <property type="component" value="Unassembled WGS sequence"/>
</dbReference>
<feature type="domain" description="F-box associated beta-propeller type 1" evidence="1">
    <location>
        <begin position="2"/>
        <end position="191"/>
    </location>
</feature>
<dbReference type="InterPro" id="IPR006527">
    <property type="entry name" value="F-box-assoc_dom_typ1"/>
</dbReference>
<dbReference type="NCBIfam" id="TIGR01640">
    <property type="entry name" value="F_box_assoc_1"/>
    <property type="match status" value="1"/>
</dbReference>
<evidence type="ECO:0000313" key="3">
    <source>
        <dbReference type="Proteomes" id="UP001229421"/>
    </source>
</evidence>
<dbReference type="EMBL" id="JAUHHV010000009">
    <property type="protein sequence ID" value="KAK1412953.1"/>
    <property type="molecule type" value="Genomic_DNA"/>
</dbReference>
<evidence type="ECO:0000313" key="2">
    <source>
        <dbReference type="EMBL" id="KAK1412953.1"/>
    </source>
</evidence>
<name>A0AAD8NLY5_TARER</name>
<evidence type="ECO:0000259" key="1">
    <source>
        <dbReference type="Pfam" id="PF07734"/>
    </source>
</evidence>
<dbReference type="PANTHER" id="PTHR31672">
    <property type="entry name" value="BNACNNG10540D PROTEIN"/>
    <property type="match status" value="1"/>
</dbReference>